<dbReference type="GO" id="GO:0003964">
    <property type="term" value="F:RNA-directed DNA polymerase activity"/>
    <property type="evidence" value="ECO:0007669"/>
    <property type="project" value="UniProtKB-KW"/>
</dbReference>
<name>A0AAV4W7X6_9ARAC</name>
<keyword evidence="1" id="KW-0808">Transferase</keyword>
<sequence length="186" mass="20961">MEPEETSIPADLEKTSTIMKMPSPKNVKQFSLTNKHILGTSSSFRTSLSNLTNKVYWPQANPVEKKNRDLKPKLAILVGGNHATRPIKLFAIRFALNAVKWDTTGQIAAFLQFGRTEKRQVAKFATRRDGSFIMVTQRWPISYQAANPTTSDMPVVNYHASTLRPYLNTSQTEQQPIQPLRKLASS</sequence>
<proteinExistence type="predicted"/>
<reference evidence="1 2" key="1">
    <citation type="submission" date="2021-06" db="EMBL/GenBank/DDBJ databases">
        <title>Caerostris darwini draft genome.</title>
        <authorList>
            <person name="Kono N."/>
            <person name="Arakawa K."/>
        </authorList>
    </citation>
    <scope>NUCLEOTIDE SEQUENCE [LARGE SCALE GENOMIC DNA]</scope>
</reference>
<gene>
    <name evidence="1" type="primary">TY3B-I_505</name>
    <name evidence="1" type="ORF">CDAR_475221</name>
</gene>
<dbReference type="EMBL" id="BPLQ01014290">
    <property type="protein sequence ID" value="GIY78882.1"/>
    <property type="molecule type" value="Genomic_DNA"/>
</dbReference>
<evidence type="ECO:0000313" key="2">
    <source>
        <dbReference type="Proteomes" id="UP001054837"/>
    </source>
</evidence>
<protein>
    <submittedName>
        <fullName evidence="1">Reverse transcriptase</fullName>
    </submittedName>
</protein>
<dbReference type="Proteomes" id="UP001054837">
    <property type="component" value="Unassembled WGS sequence"/>
</dbReference>
<dbReference type="AlphaFoldDB" id="A0AAV4W7X6"/>
<accession>A0AAV4W7X6</accession>
<keyword evidence="1" id="KW-0695">RNA-directed DNA polymerase</keyword>
<organism evidence="1 2">
    <name type="scientific">Caerostris darwini</name>
    <dbReference type="NCBI Taxonomy" id="1538125"/>
    <lineage>
        <taxon>Eukaryota</taxon>
        <taxon>Metazoa</taxon>
        <taxon>Ecdysozoa</taxon>
        <taxon>Arthropoda</taxon>
        <taxon>Chelicerata</taxon>
        <taxon>Arachnida</taxon>
        <taxon>Araneae</taxon>
        <taxon>Araneomorphae</taxon>
        <taxon>Entelegynae</taxon>
        <taxon>Araneoidea</taxon>
        <taxon>Araneidae</taxon>
        <taxon>Caerostris</taxon>
    </lineage>
</organism>
<evidence type="ECO:0000313" key="1">
    <source>
        <dbReference type="EMBL" id="GIY78882.1"/>
    </source>
</evidence>
<keyword evidence="1" id="KW-0548">Nucleotidyltransferase</keyword>
<keyword evidence="2" id="KW-1185">Reference proteome</keyword>
<comment type="caution">
    <text evidence="1">The sequence shown here is derived from an EMBL/GenBank/DDBJ whole genome shotgun (WGS) entry which is preliminary data.</text>
</comment>